<organism evidence="3">
    <name type="scientific">Oikopleura dioica</name>
    <name type="common">Tunicate</name>
    <dbReference type="NCBI Taxonomy" id="34765"/>
    <lineage>
        <taxon>Eukaryota</taxon>
        <taxon>Metazoa</taxon>
        <taxon>Chordata</taxon>
        <taxon>Tunicata</taxon>
        <taxon>Appendicularia</taxon>
        <taxon>Copelata</taxon>
        <taxon>Oikopleuridae</taxon>
        <taxon>Oikopleura</taxon>
    </lineage>
</organism>
<proteinExistence type="predicted"/>
<evidence type="ECO:0000313" key="4">
    <source>
        <dbReference type="Proteomes" id="UP000001307"/>
    </source>
</evidence>
<evidence type="ECO:0000256" key="2">
    <source>
        <dbReference type="SAM" id="Phobius"/>
    </source>
</evidence>
<dbReference type="OrthoDB" id="10549752at2759"/>
<dbReference type="EMBL" id="FN653023">
    <property type="protein sequence ID" value="CBY17990.1"/>
    <property type="molecule type" value="Genomic_DNA"/>
</dbReference>
<gene>
    <name evidence="3" type="ORF">GSOID_T00017619001</name>
</gene>
<accession>E4X2Y7</accession>
<evidence type="ECO:0000313" key="3">
    <source>
        <dbReference type="EMBL" id="CBY17990.1"/>
    </source>
</evidence>
<name>E4X2Y7_OIKDI</name>
<reference evidence="3" key="1">
    <citation type="journal article" date="2010" name="Science">
        <title>Plasticity of animal genome architecture unmasked by rapid evolution of a pelagic tunicate.</title>
        <authorList>
            <person name="Denoeud F."/>
            <person name="Henriet S."/>
            <person name="Mungpakdee S."/>
            <person name="Aury J.M."/>
            <person name="Da Silva C."/>
            <person name="Brinkmann H."/>
            <person name="Mikhaleva J."/>
            <person name="Olsen L.C."/>
            <person name="Jubin C."/>
            <person name="Canestro C."/>
            <person name="Bouquet J.M."/>
            <person name="Danks G."/>
            <person name="Poulain J."/>
            <person name="Campsteijn C."/>
            <person name="Adamski M."/>
            <person name="Cross I."/>
            <person name="Yadetie F."/>
            <person name="Muffato M."/>
            <person name="Louis A."/>
            <person name="Butcher S."/>
            <person name="Tsagkogeorga G."/>
            <person name="Konrad A."/>
            <person name="Singh S."/>
            <person name="Jensen M.F."/>
            <person name="Cong E.H."/>
            <person name="Eikeseth-Otteraa H."/>
            <person name="Noel B."/>
            <person name="Anthouard V."/>
            <person name="Porcel B.M."/>
            <person name="Kachouri-Lafond R."/>
            <person name="Nishino A."/>
            <person name="Ugolini M."/>
            <person name="Chourrout P."/>
            <person name="Nishida H."/>
            <person name="Aasland R."/>
            <person name="Huzurbazar S."/>
            <person name="Westhof E."/>
            <person name="Delsuc F."/>
            <person name="Lehrach H."/>
            <person name="Reinhardt R."/>
            <person name="Weissenbach J."/>
            <person name="Roy S.W."/>
            <person name="Artiguenave F."/>
            <person name="Postlethwait J.H."/>
            <person name="Manak J.R."/>
            <person name="Thompson E.M."/>
            <person name="Jaillon O."/>
            <person name="Du Pasquier L."/>
            <person name="Boudinot P."/>
            <person name="Liberles D.A."/>
            <person name="Volff J.N."/>
            <person name="Philippe H."/>
            <person name="Lenhard B."/>
            <person name="Roest Crollius H."/>
            <person name="Wincker P."/>
            <person name="Chourrout D."/>
        </authorList>
    </citation>
    <scope>NUCLEOTIDE SEQUENCE [LARGE SCALE GENOMIC DNA]</scope>
</reference>
<keyword evidence="4" id="KW-1185">Reference proteome</keyword>
<feature type="region of interest" description="Disordered" evidence="1">
    <location>
        <begin position="31"/>
        <end position="61"/>
    </location>
</feature>
<dbReference type="Proteomes" id="UP000001307">
    <property type="component" value="Unassembled WGS sequence"/>
</dbReference>
<feature type="transmembrane region" description="Helical" evidence="2">
    <location>
        <begin position="6"/>
        <end position="27"/>
    </location>
</feature>
<protein>
    <submittedName>
        <fullName evidence="3">Uncharacterized protein</fullName>
    </submittedName>
</protein>
<dbReference type="AlphaFoldDB" id="E4X2Y7"/>
<evidence type="ECO:0000256" key="1">
    <source>
        <dbReference type="SAM" id="MobiDB-lite"/>
    </source>
</evidence>
<keyword evidence="2" id="KW-1133">Transmembrane helix</keyword>
<dbReference type="InParanoid" id="E4X2Y7"/>
<sequence>MKKLPIYLHCWLILCICTTLVMMHLLYAPKTTSPKKFPKPKSQVSNELLGQKHNLGSKTADPVLHEYKKNSDLKSENTLIESLDYIEARAKKMFHNKAELKAYLKEKRALEY</sequence>
<keyword evidence="2" id="KW-0812">Transmembrane</keyword>
<keyword evidence="2" id="KW-0472">Membrane</keyword>